<dbReference type="InterPro" id="IPR020094">
    <property type="entry name" value="TruA/RsuA/RluB/E/F_N"/>
</dbReference>
<dbReference type="InterPro" id="IPR000748">
    <property type="entry name" value="PsdUridine_synth_RsuA/RluB/E/F"/>
</dbReference>
<dbReference type="InterPro" id="IPR042092">
    <property type="entry name" value="PsdUridine_s_RsuA/RluB/E/F_cat"/>
</dbReference>
<dbReference type="Gene3D" id="3.10.290.10">
    <property type="entry name" value="RNA-binding S4 domain"/>
    <property type="match status" value="1"/>
</dbReference>
<accession>A0A9Q8TYT0</accession>
<dbReference type="AlphaFoldDB" id="A0A9Q8TYT0"/>
<dbReference type="Proteomes" id="UP001056381">
    <property type="component" value="Chromosome"/>
</dbReference>
<evidence type="ECO:0000256" key="4">
    <source>
        <dbReference type="ARBA" id="ARBA00036944"/>
    </source>
</evidence>
<dbReference type="NCBIfam" id="TIGR00093">
    <property type="entry name" value="pseudouridine synthase"/>
    <property type="match status" value="1"/>
</dbReference>
<dbReference type="GO" id="GO:0003723">
    <property type="term" value="F:RNA binding"/>
    <property type="evidence" value="ECO:0007669"/>
    <property type="project" value="UniProtKB-KW"/>
</dbReference>
<dbReference type="InterPro" id="IPR020103">
    <property type="entry name" value="PsdUridine_synth_cat_dom_sf"/>
</dbReference>
<dbReference type="InterPro" id="IPR050343">
    <property type="entry name" value="RsuA_PseudoU_synthase"/>
</dbReference>
<dbReference type="Gene3D" id="3.30.70.1560">
    <property type="entry name" value="Alpha-L RNA-binding motif"/>
    <property type="match status" value="1"/>
</dbReference>
<dbReference type="EC" id="5.4.99.-" evidence="6"/>
<evidence type="ECO:0000256" key="3">
    <source>
        <dbReference type="ARBA" id="ARBA00023235"/>
    </source>
</evidence>
<dbReference type="InterPro" id="IPR006145">
    <property type="entry name" value="PsdUridine_synth_RsuA/RluA"/>
</dbReference>
<evidence type="ECO:0000256" key="6">
    <source>
        <dbReference type="RuleBase" id="RU003887"/>
    </source>
</evidence>
<dbReference type="GO" id="GO:0001522">
    <property type="term" value="P:pseudouridine synthesis"/>
    <property type="evidence" value="ECO:0007669"/>
    <property type="project" value="InterPro"/>
</dbReference>
<organism evidence="8 9">
    <name type="scientific">SAR86 cluster bacterium</name>
    <dbReference type="NCBI Taxonomy" id="2030880"/>
    <lineage>
        <taxon>Bacteria</taxon>
        <taxon>Pseudomonadati</taxon>
        <taxon>Pseudomonadota</taxon>
        <taxon>Gammaproteobacteria</taxon>
        <taxon>SAR86 cluster</taxon>
    </lineage>
</organism>
<keyword evidence="9" id="KW-1185">Reference proteome</keyword>
<evidence type="ECO:0000256" key="5">
    <source>
        <dbReference type="ARBA" id="ARBA00037383"/>
    </source>
</evidence>
<dbReference type="InterPro" id="IPR036986">
    <property type="entry name" value="S4_RNA-bd_sf"/>
</dbReference>
<evidence type="ECO:0000313" key="8">
    <source>
        <dbReference type="EMBL" id="URQ62984.1"/>
    </source>
</evidence>
<evidence type="ECO:0000259" key="7">
    <source>
        <dbReference type="Pfam" id="PF00849"/>
    </source>
</evidence>
<dbReference type="EMBL" id="CP097966">
    <property type="protein sequence ID" value="URQ62984.1"/>
    <property type="molecule type" value="Genomic_DNA"/>
</dbReference>
<dbReference type="GO" id="GO:0006364">
    <property type="term" value="P:rRNA processing"/>
    <property type="evidence" value="ECO:0007669"/>
    <property type="project" value="UniProtKB-ARBA"/>
</dbReference>
<comment type="catalytic activity">
    <reaction evidence="4">
        <text>uridine(2605) in 23S rRNA = pseudouridine(2605) in 23S rRNA</text>
        <dbReference type="Rhea" id="RHEA:42520"/>
        <dbReference type="Rhea" id="RHEA-COMP:10095"/>
        <dbReference type="Rhea" id="RHEA-COMP:10096"/>
        <dbReference type="ChEBI" id="CHEBI:65314"/>
        <dbReference type="ChEBI" id="CHEBI:65315"/>
        <dbReference type="EC" id="5.4.99.22"/>
    </reaction>
</comment>
<feature type="domain" description="Pseudouridine synthase RsuA/RluA-like" evidence="7">
    <location>
        <begin position="69"/>
        <end position="201"/>
    </location>
</feature>
<dbReference type="Gene3D" id="3.30.70.580">
    <property type="entry name" value="Pseudouridine synthase I, catalytic domain, N-terminal subdomain"/>
    <property type="match status" value="1"/>
</dbReference>
<protein>
    <recommendedName>
        <fullName evidence="6">Pseudouridine synthase</fullName>
        <ecNumber evidence="6">5.4.99.-</ecNumber>
    </recommendedName>
</protein>
<comment type="function">
    <text evidence="5">Responsible for synthesis of pseudouridine from uracil-2605 in 23S ribosomal RNA.</text>
</comment>
<name>A0A9Q8TYT0_9GAMM</name>
<dbReference type="SUPFAM" id="SSF55174">
    <property type="entry name" value="Alpha-L RNA-binding motif"/>
    <property type="match status" value="1"/>
</dbReference>
<dbReference type="PROSITE" id="PS01149">
    <property type="entry name" value="PSI_RSU"/>
    <property type="match status" value="1"/>
</dbReference>
<dbReference type="PANTHER" id="PTHR47683">
    <property type="entry name" value="PSEUDOURIDINE SYNTHASE FAMILY PROTEIN-RELATED"/>
    <property type="match status" value="1"/>
</dbReference>
<dbReference type="SUPFAM" id="SSF55120">
    <property type="entry name" value="Pseudouridine synthase"/>
    <property type="match status" value="1"/>
</dbReference>
<reference evidence="8" key="1">
    <citation type="submission" date="2022-05" db="EMBL/GenBank/DDBJ databases">
        <title>Single-amplified genomics reveal most streamlined microbe among free-living bacteria.</title>
        <authorList>
            <person name="Roda-Garcia J."/>
            <person name="Haro-Moreno J.M."/>
            <person name="Rodriguez-Valera F."/>
            <person name="Almagro-Moreno S."/>
            <person name="Lopez-Perez M."/>
        </authorList>
    </citation>
    <scope>NUCLEOTIDE SEQUENCE</scope>
    <source>
        <strain evidence="8">TMED112-D2-2</strain>
    </source>
</reference>
<dbReference type="PANTHER" id="PTHR47683:SF3">
    <property type="entry name" value="RIBOSOMAL LARGE SUBUNIT PSEUDOURIDINE SYNTHASE B"/>
    <property type="match status" value="1"/>
</dbReference>
<keyword evidence="3 6" id="KW-0413">Isomerase</keyword>
<sequence length="254" mass="29013">MRKKSKEKIGKYLSNIGFTNRRDTDDFFKSSKILLNKKNARFTDFVSDGDVINVSGEEIIVDLNPKTEILIYHKPVGQICSNSNKESHNNVFNHLPERKNGKWIMVGRLDVNTSGLILFSNNGDLVNVLMHPSSGIDREYLCRVYGETTDKKISNLVEGVKIGGELCSFSDIAPVKKSGSSKNNWFYVCIFSGKNREVRKLWETQKLTVNRLIRVRFGSIFLPDTLKKGQWKNLSKKDIESFLKKYSIQLPKSL</sequence>
<dbReference type="InterPro" id="IPR018496">
    <property type="entry name" value="PsdUridine_synth_RsuA/RluB_CS"/>
</dbReference>
<comment type="similarity">
    <text evidence="1 6">Belongs to the pseudouridine synthase RsuA family.</text>
</comment>
<dbReference type="Pfam" id="PF00849">
    <property type="entry name" value="PseudoU_synth_2"/>
    <property type="match status" value="1"/>
</dbReference>
<keyword evidence="2" id="KW-0694">RNA-binding</keyword>
<gene>
    <name evidence="8" type="ORF">M9B40_04490</name>
</gene>
<evidence type="ECO:0000256" key="2">
    <source>
        <dbReference type="ARBA" id="ARBA00022884"/>
    </source>
</evidence>
<evidence type="ECO:0000313" key="9">
    <source>
        <dbReference type="Proteomes" id="UP001056381"/>
    </source>
</evidence>
<proteinExistence type="inferred from homology"/>
<dbReference type="GO" id="GO:0160139">
    <property type="term" value="F:23S rRNA pseudouridine(2605) synthase activity"/>
    <property type="evidence" value="ECO:0007669"/>
    <property type="project" value="UniProtKB-EC"/>
</dbReference>
<evidence type="ECO:0000256" key="1">
    <source>
        <dbReference type="ARBA" id="ARBA00008348"/>
    </source>
</evidence>